<sequence length="278" mass="31019">LRSASAAAAFGRLQQGQAIVRLQIDQNKMYLVSSFLTDIFGKNVLIYKGCFIPKGRLLLSPLIGNNLFICNLDGTKKETVRLDYTPHSVTLYDNTLALVTSFNGRFIQTVDLTTLKPGKKLYFGTICGAITSLNGRICLSTSQNSFIITNLNGDILKKTTTKVDAFDISINRAGDCYYTGNFNNVFVLPVYSEEPNLFSEISGAHRITLGDHNCIYVSRRDSNEIIRISKNNAEYKIDNLLNADHGIELPTALSYDHETNQLMIINNAWTSVHIYNTK</sequence>
<feature type="non-terminal residue" evidence="1">
    <location>
        <position position="1"/>
    </location>
</feature>
<evidence type="ECO:0000313" key="2">
    <source>
        <dbReference type="Proteomes" id="UP000596742"/>
    </source>
</evidence>
<comment type="caution">
    <text evidence="1">The sequence shown here is derived from an EMBL/GenBank/DDBJ whole genome shotgun (WGS) entry which is preliminary data.</text>
</comment>
<protein>
    <submittedName>
        <fullName evidence="1">Uncharacterized protein</fullName>
    </submittedName>
</protein>
<reference evidence="1" key="1">
    <citation type="submission" date="2018-11" db="EMBL/GenBank/DDBJ databases">
        <authorList>
            <person name="Alioto T."/>
            <person name="Alioto T."/>
        </authorList>
    </citation>
    <scope>NUCLEOTIDE SEQUENCE</scope>
</reference>
<keyword evidence="2" id="KW-1185">Reference proteome</keyword>
<dbReference type="Proteomes" id="UP000596742">
    <property type="component" value="Unassembled WGS sequence"/>
</dbReference>
<name>A0A8B6BNL1_MYTGA</name>
<dbReference type="AlphaFoldDB" id="A0A8B6BNL1"/>
<dbReference type="OrthoDB" id="10295948at2759"/>
<accession>A0A8B6BNL1</accession>
<evidence type="ECO:0000313" key="1">
    <source>
        <dbReference type="EMBL" id="VDH92804.1"/>
    </source>
</evidence>
<gene>
    <name evidence="1" type="ORF">MGAL_10B058330</name>
</gene>
<organism evidence="1 2">
    <name type="scientific">Mytilus galloprovincialis</name>
    <name type="common">Mediterranean mussel</name>
    <dbReference type="NCBI Taxonomy" id="29158"/>
    <lineage>
        <taxon>Eukaryota</taxon>
        <taxon>Metazoa</taxon>
        <taxon>Spiralia</taxon>
        <taxon>Lophotrochozoa</taxon>
        <taxon>Mollusca</taxon>
        <taxon>Bivalvia</taxon>
        <taxon>Autobranchia</taxon>
        <taxon>Pteriomorphia</taxon>
        <taxon>Mytilida</taxon>
        <taxon>Mytiloidea</taxon>
        <taxon>Mytilidae</taxon>
        <taxon>Mytilinae</taxon>
        <taxon>Mytilus</taxon>
    </lineage>
</organism>
<proteinExistence type="predicted"/>
<dbReference type="SUPFAM" id="SSF63829">
    <property type="entry name" value="Calcium-dependent phosphotriesterase"/>
    <property type="match status" value="1"/>
</dbReference>
<dbReference type="EMBL" id="UYJE01000384">
    <property type="protein sequence ID" value="VDH92804.1"/>
    <property type="molecule type" value="Genomic_DNA"/>
</dbReference>